<dbReference type="AlphaFoldDB" id="A0AAV2RMB4"/>
<comment type="caution">
    <text evidence="1">The sequence shown here is derived from an EMBL/GenBank/DDBJ whole genome shotgun (WGS) entry which is preliminary data.</text>
</comment>
<proteinExistence type="predicted"/>
<gene>
    <name evidence="1" type="ORF">MNOR_LOCUS26882</name>
</gene>
<dbReference type="EMBL" id="CAXKWB010027466">
    <property type="protein sequence ID" value="CAL4131833.1"/>
    <property type="molecule type" value="Genomic_DNA"/>
</dbReference>
<sequence length="217" mass="24986">MLTNDEVFKMLEKQTICEVAHALFIKFGDDIGTEASVKSKISRLKATKPRKGKESPEFFKWSNTVFFQVPTQEDDNKMGTEIKNKGPGHPKSTLADNPVRRTVRQIMKPKIDDLIEFAEEQGVAFEDVVELLEQRCSKRKLNTVYIPNDAATSFFFNEGFSSRSWTELRLFLKPFNIELPTRNNIDLAKKKLHPKITTHEIKSFVQYKDLIEDTVKG</sequence>
<keyword evidence="2" id="KW-1185">Reference proteome</keyword>
<reference evidence="1 2" key="1">
    <citation type="submission" date="2024-05" db="EMBL/GenBank/DDBJ databases">
        <authorList>
            <person name="Wallberg A."/>
        </authorList>
    </citation>
    <scope>NUCLEOTIDE SEQUENCE [LARGE SCALE GENOMIC DNA]</scope>
</reference>
<evidence type="ECO:0000313" key="1">
    <source>
        <dbReference type="EMBL" id="CAL4131833.1"/>
    </source>
</evidence>
<dbReference type="Proteomes" id="UP001497623">
    <property type="component" value="Unassembled WGS sequence"/>
</dbReference>
<organism evidence="1 2">
    <name type="scientific">Meganyctiphanes norvegica</name>
    <name type="common">Northern krill</name>
    <name type="synonym">Thysanopoda norvegica</name>
    <dbReference type="NCBI Taxonomy" id="48144"/>
    <lineage>
        <taxon>Eukaryota</taxon>
        <taxon>Metazoa</taxon>
        <taxon>Ecdysozoa</taxon>
        <taxon>Arthropoda</taxon>
        <taxon>Crustacea</taxon>
        <taxon>Multicrustacea</taxon>
        <taxon>Malacostraca</taxon>
        <taxon>Eumalacostraca</taxon>
        <taxon>Eucarida</taxon>
        <taxon>Euphausiacea</taxon>
        <taxon>Euphausiidae</taxon>
        <taxon>Meganyctiphanes</taxon>
    </lineage>
</organism>
<name>A0AAV2RMB4_MEGNR</name>
<accession>A0AAV2RMB4</accession>
<protein>
    <submittedName>
        <fullName evidence="1">Uncharacterized protein</fullName>
    </submittedName>
</protein>
<evidence type="ECO:0000313" key="2">
    <source>
        <dbReference type="Proteomes" id="UP001497623"/>
    </source>
</evidence>